<organism evidence="2 3">
    <name type="scientific">Paramylibacter ulvae</name>
    <dbReference type="NCBI Taxonomy" id="1651968"/>
    <lineage>
        <taxon>Bacteria</taxon>
        <taxon>Pseudomonadati</taxon>
        <taxon>Pseudomonadota</taxon>
        <taxon>Alphaproteobacteria</taxon>
        <taxon>Rhodobacterales</taxon>
        <taxon>Paracoccaceae</taxon>
        <taxon>Paramylibacter</taxon>
    </lineage>
</organism>
<dbReference type="RefSeq" id="WP_189640321.1">
    <property type="nucleotide sequence ID" value="NZ_BMZF01000004.1"/>
</dbReference>
<comment type="caution">
    <text evidence="2">The sequence shown here is derived from an EMBL/GenBank/DDBJ whole genome shotgun (WGS) entry which is preliminary data.</text>
</comment>
<evidence type="ECO:0000313" key="3">
    <source>
        <dbReference type="Proteomes" id="UP000634455"/>
    </source>
</evidence>
<dbReference type="Proteomes" id="UP000634455">
    <property type="component" value="Unassembled WGS sequence"/>
</dbReference>
<name>A0ABQ3D4C4_9RHOB</name>
<dbReference type="EMBL" id="BMZF01000004">
    <property type="protein sequence ID" value="GHA52408.1"/>
    <property type="molecule type" value="Genomic_DNA"/>
</dbReference>
<sequence>MRKLKLPIPIVLAALVAPLQLARAQEFQIEFNTYSSLSKETGVQADIKVIYPDDSIQEFRTNENGYRNAKLKMCDANVKIEARSIWGTHTMARKNCDPVPVELEMTPTIQAGLVESVLRRISQENQESYPITSRNYFVEFQQAVESANVSKAAESANNLQWSLLNEGRSISAYEFGVFAQAAGFASFANIENSSINSIGQIENSLMVVDYQRDLIVMSNNGKSYLEKAQNELGIFPSGSWDAQTFRSLSDAEALREQRM</sequence>
<proteinExistence type="predicted"/>
<feature type="chain" id="PRO_5047086010" evidence="1">
    <location>
        <begin position="25"/>
        <end position="259"/>
    </location>
</feature>
<keyword evidence="1" id="KW-0732">Signal</keyword>
<gene>
    <name evidence="2" type="ORF">GCM10008927_17300</name>
</gene>
<evidence type="ECO:0000313" key="2">
    <source>
        <dbReference type="EMBL" id="GHA52408.1"/>
    </source>
</evidence>
<feature type="signal peptide" evidence="1">
    <location>
        <begin position="1"/>
        <end position="24"/>
    </location>
</feature>
<reference evidence="3" key="1">
    <citation type="journal article" date="2019" name="Int. J. Syst. Evol. Microbiol.">
        <title>The Global Catalogue of Microorganisms (GCM) 10K type strain sequencing project: providing services to taxonomists for standard genome sequencing and annotation.</title>
        <authorList>
            <consortium name="The Broad Institute Genomics Platform"/>
            <consortium name="The Broad Institute Genome Sequencing Center for Infectious Disease"/>
            <person name="Wu L."/>
            <person name="Ma J."/>
        </authorList>
    </citation>
    <scope>NUCLEOTIDE SEQUENCE [LARGE SCALE GENOMIC DNA]</scope>
    <source>
        <strain evidence="3">KCTC 32465</strain>
    </source>
</reference>
<accession>A0ABQ3D4C4</accession>
<protein>
    <submittedName>
        <fullName evidence="2">Uncharacterized protein</fullName>
    </submittedName>
</protein>
<evidence type="ECO:0000256" key="1">
    <source>
        <dbReference type="SAM" id="SignalP"/>
    </source>
</evidence>
<keyword evidence="3" id="KW-1185">Reference proteome</keyword>